<dbReference type="EMBL" id="AMZH03015236">
    <property type="protein sequence ID" value="RRT46381.1"/>
    <property type="molecule type" value="Genomic_DNA"/>
</dbReference>
<name>A0A426Y4B7_ENSVE</name>
<accession>A0A426Y4B7</accession>
<proteinExistence type="predicted"/>
<evidence type="ECO:0000313" key="2">
    <source>
        <dbReference type="Proteomes" id="UP000287651"/>
    </source>
</evidence>
<sequence length="75" mass="7920">MGGSRTSLGGSIVKVPKFLVHFKTFPIPTSLSATLDNLSVSLGLLLANSLAPSKQAPDTLGKLLTHSWRVPNHVV</sequence>
<comment type="caution">
    <text evidence="1">The sequence shown here is derived from an EMBL/GenBank/DDBJ whole genome shotgun (WGS) entry which is preliminary data.</text>
</comment>
<organism evidence="1 2">
    <name type="scientific">Ensete ventricosum</name>
    <name type="common">Abyssinian banana</name>
    <name type="synonym">Musa ensete</name>
    <dbReference type="NCBI Taxonomy" id="4639"/>
    <lineage>
        <taxon>Eukaryota</taxon>
        <taxon>Viridiplantae</taxon>
        <taxon>Streptophyta</taxon>
        <taxon>Embryophyta</taxon>
        <taxon>Tracheophyta</taxon>
        <taxon>Spermatophyta</taxon>
        <taxon>Magnoliopsida</taxon>
        <taxon>Liliopsida</taxon>
        <taxon>Zingiberales</taxon>
        <taxon>Musaceae</taxon>
        <taxon>Ensete</taxon>
    </lineage>
</organism>
<dbReference type="AlphaFoldDB" id="A0A426Y4B7"/>
<protein>
    <submittedName>
        <fullName evidence="1">Uncharacterized protein</fullName>
    </submittedName>
</protein>
<dbReference type="Proteomes" id="UP000287651">
    <property type="component" value="Unassembled WGS sequence"/>
</dbReference>
<reference evidence="1 2" key="1">
    <citation type="journal article" date="2014" name="Agronomy (Basel)">
        <title>A Draft Genome Sequence for Ensete ventricosum, the Drought-Tolerant Tree Against Hunger.</title>
        <authorList>
            <person name="Harrison J."/>
            <person name="Moore K.A."/>
            <person name="Paszkiewicz K."/>
            <person name="Jones T."/>
            <person name="Grant M."/>
            <person name="Ambacheew D."/>
            <person name="Muzemil S."/>
            <person name="Studholme D.J."/>
        </authorList>
    </citation>
    <scope>NUCLEOTIDE SEQUENCE [LARGE SCALE GENOMIC DNA]</scope>
</reference>
<gene>
    <name evidence="1" type="ORF">B296_00033963</name>
</gene>
<evidence type="ECO:0000313" key="1">
    <source>
        <dbReference type="EMBL" id="RRT46381.1"/>
    </source>
</evidence>